<accession>A0ACC5ZDZ8</accession>
<gene>
    <name evidence="1" type="ORF">PDJAM_G00134830</name>
</gene>
<comment type="caution">
    <text evidence="1">The sequence shown here is derived from an EMBL/GenBank/DDBJ whole genome shotgun (WGS) entry which is preliminary data.</text>
</comment>
<proteinExistence type="predicted"/>
<dbReference type="Proteomes" id="UP000830395">
    <property type="component" value="Chromosome 22"/>
</dbReference>
<sequence length="700" mass="77128">MSFVRINRRPARARKVSVPRKEWVSTVNDLSVHRATAEELSRRHDQHRSHNRAAAQWELREKALKKRKPRLASPPGLDQSRLRLFREVFSDHCELQDVLARSDRALAVVRDLFGDAPRRQKGFPSVTMAPDCESDSKLPVLQKPDPPTQLSLLSQSVMDQQALNEVDDSAAEVGEDLQDVSVSFGSEMCRPKRKTCKAKPPVWRTTRQPQQQNVPQTPCNTTSSEDHAALNATLAVQRLKSRQSQSEADQTTTLVTQVLNPEPSPSHSGGKSRSFRTTRGRSPEASGFSSQSANQSSLELLQDMLAQVETELACLEPQELFGPSEQPELQHGRGLTGFSVALVGTLGRIVGHLRRRDEEMEKEAHVRRRMEEEMKEQRSLIDALTAECLTLREESAALQASLQERVAELEQRLDMVILTMGELGKDGDTQGEEENTPSGALQPVTAERDQEKPAPISPAVLLSPPHQRDSRAPPTARARSLHFEGSRTSSSGSPGESDISSTPSSFASLPESVLPRPAPLLNQLSQDAVLEQIAELTRQNAVIRAQLGHNHASPTQCSDGRASPPAGPQPTQQCVGVEDSSVRLMEDRLQELNRQSAAARAKLLELIEQQRQSTSHSASPSISPIPPHSTSPHTVIGRRTPEVCVSVPERAQPSHTRTNGRRSVEAVSPQNVEGRQKQSVNTQVDKLKGEGWFALSAHIR</sequence>
<evidence type="ECO:0000313" key="1">
    <source>
        <dbReference type="EMBL" id="MCJ8745807.1"/>
    </source>
</evidence>
<keyword evidence="2" id="KW-1185">Reference proteome</keyword>
<dbReference type="EMBL" id="CM040996">
    <property type="protein sequence ID" value="MCJ8745807.1"/>
    <property type="molecule type" value="Genomic_DNA"/>
</dbReference>
<reference evidence="1" key="1">
    <citation type="submission" date="2020-02" db="EMBL/GenBank/DDBJ databases">
        <title>Genome sequencing of the panga catfish, Pangasius djambal.</title>
        <authorList>
            <person name="Wen M."/>
            <person name="Zahm M."/>
            <person name="Roques C."/>
            <person name="Cabau C."/>
            <person name="Klopp C."/>
            <person name="Donnadieu C."/>
            <person name="Jouanno E."/>
            <person name="Avarre J.-C."/>
            <person name="Campet M."/>
            <person name="Ha T."/>
            <person name="Dugue R."/>
            <person name="Lampietro C."/>
            <person name="Louis A."/>
            <person name="Herpin A."/>
            <person name="Echchiki A."/>
            <person name="Berthelot C."/>
            <person name="Parey E."/>
            <person name="Roest-Crollius H."/>
            <person name="Braasch I."/>
            <person name="Postlethwait J.H."/>
            <person name="Bobe J."/>
            <person name="Montfort J."/>
            <person name="Bouchez O."/>
            <person name="Begum T."/>
            <person name="Schartl M."/>
            <person name="Gustiano R."/>
            <person name="Guiguen Y."/>
        </authorList>
    </citation>
    <scope>NUCLEOTIDE SEQUENCE</scope>
    <source>
        <strain evidence="1">Pdj_M5554</strain>
    </source>
</reference>
<evidence type="ECO:0000313" key="2">
    <source>
        <dbReference type="Proteomes" id="UP000830395"/>
    </source>
</evidence>
<name>A0ACC5ZDZ8_9TELE</name>
<organism evidence="1 2">
    <name type="scientific">Pangasius djambal</name>
    <dbReference type="NCBI Taxonomy" id="1691987"/>
    <lineage>
        <taxon>Eukaryota</taxon>
        <taxon>Metazoa</taxon>
        <taxon>Chordata</taxon>
        <taxon>Craniata</taxon>
        <taxon>Vertebrata</taxon>
        <taxon>Euteleostomi</taxon>
        <taxon>Actinopterygii</taxon>
        <taxon>Neopterygii</taxon>
        <taxon>Teleostei</taxon>
        <taxon>Ostariophysi</taxon>
        <taxon>Siluriformes</taxon>
        <taxon>Pangasiidae</taxon>
        <taxon>Pangasius</taxon>
    </lineage>
</organism>
<protein>
    <submittedName>
        <fullName evidence="1">Uncharacterized protein</fullName>
    </submittedName>
</protein>